<evidence type="ECO:0000256" key="5">
    <source>
        <dbReference type="ARBA" id="ARBA00023136"/>
    </source>
</evidence>
<evidence type="ECO:0000256" key="1">
    <source>
        <dbReference type="ARBA" id="ARBA00004651"/>
    </source>
</evidence>
<evidence type="ECO:0000313" key="8">
    <source>
        <dbReference type="EMBL" id="MCL1044432.1"/>
    </source>
</evidence>
<dbReference type="EMBL" id="JAKIKU010000002">
    <property type="protein sequence ID" value="MCL1044432.1"/>
    <property type="molecule type" value="Genomic_DNA"/>
</dbReference>
<dbReference type="RefSeq" id="WP_248954832.1">
    <property type="nucleotide sequence ID" value="NZ_JAKIKU010000002.1"/>
</dbReference>
<feature type="transmembrane region" description="Helical" evidence="6">
    <location>
        <begin position="16"/>
        <end position="38"/>
    </location>
</feature>
<evidence type="ECO:0000256" key="3">
    <source>
        <dbReference type="ARBA" id="ARBA00022692"/>
    </source>
</evidence>
<dbReference type="Pfam" id="PF01292">
    <property type="entry name" value="Ni_hydr_CYTB"/>
    <property type="match status" value="1"/>
</dbReference>
<evidence type="ECO:0000313" key="9">
    <source>
        <dbReference type="Proteomes" id="UP001202134"/>
    </source>
</evidence>
<feature type="transmembrane region" description="Helical" evidence="6">
    <location>
        <begin position="50"/>
        <end position="71"/>
    </location>
</feature>
<keyword evidence="2" id="KW-1003">Cell membrane</keyword>
<evidence type="ECO:0000259" key="7">
    <source>
        <dbReference type="Pfam" id="PF01292"/>
    </source>
</evidence>
<sequence>MSLKSSKFVKLISEKLHVIVITLSVFLVVTSPWILIGSRLRAKASIWDSLHVYIGLIAAIFGLLFLLKNLLNGHWRQFFPWLKLDFSQCVDEIKQLKQGKLPSSGGKGIFSIVEGIGLLLMALVSITGIAWFILQGTSDALMWRKYHIMFAQGFVGFLMLHIVFAAFHIIDMVRNS</sequence>
<comment type="caution">
    <text evidence="8">The sequence shown here is derived from an EMBL/GenBank/DDBJ whole genome shotgun (WGS) entry which is preliminary data.</text>
</comment>
<keyword evidence="4 6" id="KW-1133">Transmembrane helix</keyword>
<proteinExistence type="predicted"/>
<evidence type="ECO:0000256" key="6">
    <source>
        <dbReference type="SAM" id="Phobius"/>
    </source>
</evidence>
<dbReference type="SUPFAM" id="SSF81342">
    <property type="entry name" value="Transmembrane di-heme cytochromes"/>
    <property type="match status" value="1"/>
</dbReference>
<dbReference type="Proteomes" id="UP001202134">
    <property type="component" value="Unassembled WGS sequence"/>
</dbReference>
<keyword evidence="3 6" id="KW-0812">Transmembrane</keyword>
<evidence type="ECO:0000256" key="2">
    <source>
        <dbReference type="ARBA" id="ARBA00022475"/>
    </source>
</evidence>
<evidence type="ECO:0000256" key="4">
    <source>
        <dbReference type="ARBA" id="ARBA00022989"/>
    </source>
</evidence>
<feature type="transmembrane region" description="Helical" evidence="6">
    <location>
        <begin position="146"/>
        <end position="170"/>
    </location>
</feature>
<feature type="domain" description="Cytochrome b561 bacterial/Ni-hydrogenase" evidence="7">
    <location>
        <begin position="16"/>
        <end position="168"/>
    </location>
</feature>
<dbReference type="InterPro" id="IPR011577">
    <property type="entry name" value="Cyt_b561_bac/Ni-Hgenase"/>
</dbReference>
<reference evidence="8 9" key="1">
    <citation type="submission" date="2022-01" db="EMBL/GenBank/DDBJ databases">
        <title>Whole genome-based taxonomy of the Shewanellaceae.</title>
        <authorList>
            <person name="Martin-Rodriguez A.J."/>
        </authorList>
    </citation>
    <scope>NUCLEOTIDE SEQUENCE [LARGE SCALE GENOMIC DNA]</scope>
    <source>
        <strain evidence="8 9">DSM 24955</strain>
    </source>
</reference>
<name>A0ABT0KKR6_9GAMM</name>
<accession>A0ABT0KKR6</accession>
<dbReference type="Gene3D" id="1.20.950.20">
    <property type="entry name" value="Transmembrane di-heme cytochromes, Chain C"/>
    <property type="match status" value="1"/>
</dbReference>
<dbReference type="InterPro" id="IPR016174">
    <property type="entry name" value="Di-haem_cyt_TM"/>
</dbReference>
<feature type="transmembrane region" description="Helical" evidence="6">
    <location>
        <begin position="109"/>
        <end position="134"/>
    </location>
</feature>
<keyword evidence="5 6" id="KW-0472">Membrane</keyword>
<comment type="subcellular location">
    <subcellularLocation>
        <location evidence="1">Cell membrane</location>
        <topology evidence="1">Multi-pass membrane protein</topology>
    </subcellularLocation>
</comment>
<keyword evidence="9" id="KW-1185">Reference proteome</keyword>
<organism evidence="8 9">
    <name type="scientific">Shewanella electrodiphila</name>
    <dbReference type="NCBI Taxonomy" id="934143"/>
    <lineage>
        <taxon>Bacteria</taxon>
        <taxon>Pseudomonadati</taxon>
        <taxon>Pseudomonadota</taxon>
        <taxon>Gammaproteobacteria</taxon>
        <taxon>Alteromonadales</taxon>
        <taxon>Shewanellaceae</taxon>
        <taxon>Shewanella</taxon>
    </lineage>
</organism>
<gene>
    <name evidence="8" type="ORF">L2737_03680</name>
</gene>
<protein>
    <submittedName>
        <fullName evidence="8">Cytochrome b/b6 domain-containing protein</fullName>
    </submittedName>
</protein>